<gene>
    <name evidence="2" type="ORF">SAMN05192581_101446</name>
</gene>
<name>A0A1G6G4J4_BACOV</name>
<reference evidence="2 3" key="1">
    <citation type="submission" date="2016-10" db="EMBL/GenBank/DDBJ databases">
        <authorList>
            <person name="de Groot N.N."/>
        </authorList>
    </citation>
    <scope>NUCLEOTIDE SEQUENCE [LARGE SCALE GENOMIC DNA]</scope>
    <source>
        <strain evidence="2 3">NLAE-zl-C500</strain>
    </source>
</reference>
<accession>A0A1G6G4J4</accession>
<feature type="compositionally biased region" description="Low complexity" evidence="1">
    <location>
        <begin position="388"/>
        <end position="397"/>
    </location>
</feature>
<dbReference type="Proteomes" id="UP000183670">
    <property type="component" value="Unassembled WGS sequence"/>
</dbReference>
<sequence>MSQIKNPEQFTTIEYGLQHYFDAAVSPVMKQVRDDLNKKQTKEFSDYMQSPAGILASAMPYGMTTDPIQAVRMTGKWNSKTTEDYIQMVNIKIQQSGKLQQDFALFAEQWRDAAIKQMGRNKYDALSKQLGCDLAYAYVGARMEDLMVNKLVHDGMPKSSAAYIIRKAAQSSIWGLTGELMKSPLTKEIEERGEKAYHPSTTEKMSGRAVGSAVDAISMGGAGAWKSFASFVGVDLIAGYAIDKVTNTQQKKELTMEAAISKGVFGSNKNIFNEFRKDAKKLNGADHDYLKSLNQQLNRKIYLNDYQFKPMAWNTNATNKYPFPISISETNNAKYKNVPLVVAPGKEEEYLANKAKYDAQKVAQAKAEKESQNTEKQEESSTVNSSKQQQVQQQEQQPLNNNSGGWLDLLANATGMDGFSNVFGNLGYSLAMLPDVIVGMFTGKTKSLNMKNTMIPLALIMAGLFTKNPIIKTLLISMGGINLLNKSGKEALSWKQQESESINRSPGAERFKTYSDEPLNSRLQNPVLRGNCLIATIDNIPCTIQLTTNVVDAFNSGALPLNTLANAVLAKNDQMRQMAQQNYGERENETIQRTRGIQ</sequence>
<dbReference type="EMBL" id="FMYE01000014">
    <property type="protein sequence ID" value="SDB76882.1"/>
    <property type="molecule type" value="Genomic_DNA"/>
</dbReference>
<dbReference type="RefSeq" id="WP_074557821.1">
    <property type="nucleotide sequence ID" value="NZ_FMYE01000014.1"/>
</dbReference>
<feature type="region of interest" description="Disordered" evidence="1">
    <location>
        <begin position="363"/>
        <end position="401"/>
    </location>
</feature>
<dbReference type="AlphaFoldDB" id="A0A1G6G4J4"/>
<proteinExistence type="predicted"/>
<protein>
    <recommendedName>
        <fullName evidence="4">Large polyvalent protein associated domain-containing protein</fullName>
    </recommendedName>
</protein>
<organism evidence="2 3">
    <name type="scientific">Bacteroides ovatus</name>
    <dbReference type="NCBI Taxonomy" id="28116"/>
    <lineage>
        <taxon>Bacteria</taxon>
        <taxon>Pseudomonadati</taxon>
        <taxon>Bacteroidota</taxon>
        <taxon>Bacteroidia</taxon>
        <taxon>Bacteroidales</taxon>
        <taxon>Bacteroidaceae</taxon>
        <taxon>Bacteroides</taxon>
    </lineage>
</organism>
<feature type="compositionally biased region" description="Basic and acidic residues" evidence="1">
    <location>
        <begin position="366"/>
        <end position="379"/>
    </location>
</feature>
<evidence type="ECO:0000313" key="3">
    <source>
        <dbReference type="Proteomes" id="UP000183670"/>
    </source>
</evidence>
<evidence type="ECO:0008006" key="4">
    <source>
        <dbReference type="Google" id="ProtNLM"/>
    </source>
</evidence>
<evidence type="ECO:0000256" key="1">
    <source>
        <dbReference type="SAM" id="MobiDB-lite"/>
    </source>
</evidence>
<evidence type="ECO:0000313" key="2">
    <source>
        <dbReference type="EMBL" id="SDB76882.1"/>
    </source>
</evidence>